<feature type="domain" description="Ribbon-helix-helix protein CopG" evidence="1">
    <location>
        <begin position="5"/>
        <end position="39"/>
    </location>
</feature>
<protein>
    <submittedName>
        <fullName evidence="2">Ribbon-helix-helix protein, CopG family</fullName>
    </submittedName>
</protein>
<evidence type="ECO:0000313" key="2">
    <source>
        <dbReference type="EMBL" id="NVO79403.1"/>
    </source>
</evidence>
<dbReference type="EMBL" id="JABXYJ010000014">
    <property type="protein sequence ID" value="NVO79403.1"/>
    <property type="molecule type" value="Genomic_DNA"/>
</dbReference>
<keyword evidence="3" id="KW-1185">Reference proteome</keyword>
<evidence type="ECO:0000313" key="3">
    <source>
        <dbReference type="Proteomes" id="UP000588051"/>
    </source>
</evidence>
<dbReference type="Pfam" id="PF01402">
    <property type="entry name" value="RHH_1"/>
    <property type="match status" value="1"/>
</dbReference>
<name>A0A850QPZ3_9BURK</name>
<comment type="caution">
    <text evidence="2">The sequence shown here is derived from an EMBL/GenBank/DDBJ whole genome shotgun (WGS) entry which is preliminary data.</text>
</comment>
<dbReference type="InterPro" id="IPR002145">
    <property type="entry name" value="CopG"/>
</dbReference>
<proteinExistence type="predicted"/>
<organism evidence="2 3">
    <name type="scientific">Undibacterium oligocarboniphilum</name>
    <dbReference type="NCBI Taxonomy" id="666702"/>
    <lineage>
        <taxon>Bacteria</taxon>
        <taxon>Pseudomonadati</taxon>
        <taxon>Pseudomonadota</taxon>
        <taxon>Betaproteobacteria</taxon>
        <taxon>Burkholderiales</taxon>
        <taxon>Oxalobacteraceae</taxon>
        <taxon>Undibacterium</taxon>
    </lineage>
</organism>
<dbReference type="Proteomes" id="UP000588051">
    <property type="component" value="Unassembled WGS sequence"/>
</dbReference>
<dbReference type="AlphaFoldDB" id="A0A850QPZ3"/>
<accession>A0A850QPZ3</accession>
<evidence type="ECO:0000259" key="1">
    <source>
        <dbReference type="Pfam" id="PF01402"/>
    </source>
</evidence>
<sequence>MDDVTFKVTISEDHSKKLNALANAKGISVNELIEQLIETASE</sequence>
<dbReference type="GO" id="GO:0006355">
    <property type="term" value="P:regulation of DNA-templated transcription"/>
    <property type="evidence" value="ECO:0007669"/>
    <property type="project" value="InterPro"/>
</dbReference>
<dbReference type="RefSeq" id="WP_176805060.1">
    <property type="nucleotide sequence ID" value="NZ_JABXYJ010000014.1"/>
</dbReference>
<reference evidence="2 3" key="1">
    <citation type="submission" date="2020-06" db="EMBL/GenBank/DDBJ databases">
        <authorList>
            <person name="Qiu C."/>
            <person name="Liu Z."/>
        </authorList>
    </citation>
    <scope>NUCLEOTIDE SEQUENCE [LARGE SCALE GENOMIC DNA]</scope>
    <source>
        <strain evidence="2 3">EM 1</strain>
    </source>
</reference>
<gene>
    <name evidence="2" type="ORF">HV832_16410</name>
</gene>